<evidence type="ECO:0000313" key="2">
    <source>
        <dbReference type="EMBL" id="MEK6462722.1"/>
    </source>
</evidence>
<dbReference type="EMBL" id="JBBPIX010000001">
    <property type="protein sequence ID" value="MEK6462722.1"/>
    <property type="molecule type" value="Genomic_DNA"/>
</dbReference>
<comment type="caution">
    <text evidence="2">The sequence shown here is derived from an EMBL/GenBank/DDBJ whole genome shotgun (WGS) entry which is preliminary data.</text>
</comment>
<name>A0ABU9AAR3_PSEA5</name>
<feature type="region of interest" description="Disordered" evidence="1">
    <location>
        <begin position="134"/>
        <end position="206"/>
    </location>
</feature>
<proteinExistence type="predicted"/>
<keyword evidence="3" id="KW-1185">Reference proteome</keyword>
<accession>A0ABU9AAR3</accession>
<evidence type="ECO:0000256" key="1">
    <source>
        <dbReference type="SAM" id="MobiDB-lite"/>
    </source>
</evidence>
<reference evidence="2 3" key="1">
    <citation type="submission" date="2024-03" db="EMBL/GenBank/DDBJ databases">
        <title>Draft genome sequence of Pseudonocardia carboxydivorans JCM 14827.</title>
        <authorList>
            <person name="Duangmal K."/>
        </authorList>
    </citation>
    <scope>NUCLEOTIDE SEQUENCE [LARGE SCALE GENOMIC DNA]</scope>
    <source>
        <strain evidence="2 3">JCM 14827</strain>
    </source>
</reference>
<sequence>MRRRPQVTESDVVALEERLRALLAARAAGALNDDEIARYEADRDRLLDLIGDQMREQREYDDAMRRLRAEMEQQADPDGWFTGGHDAAHQAHLDAVAHVDDDPNDDRAATELELRRVEDMVNDPYRDAAIEAKGADDRDSAGGMWFTPDETAPGGVRPLTDTEMRRVSGLVRATQADAVTDDLDHRDPPAGGRAADGAGDDGEWGR</sequence>
<organism evidence="2 3">
    <name type="scientific">Pseudonocardia alni subsp. carboxydivorans</name>
    <dbReference type="NCBI Taxonomy" id="415010"/>
    <lineage>
        <taxon>Bacteria</taxon>
        <taxon>Bacillati</taxon>
        <taxon>Actinomycetota</taxon>
        <taxon>Actinomycetes</taxon>
        <taxon>Pseudonocardiales</taxon>
        <taxon>Pseudonocardiaceae</taxon>
        <taxon>Pseudonocardia</taxon>
    </lineage>
</organism>
<protein>
    <submittedName>
        <fullName evidence="2">Uncharacterized protein</fullName>
    </submittedName>
</protein>
<dbReference type="RefSeq" id="WP_345643023.1">
    <property type="nucleotide sequence ID" value="NZ_BAAAOD010000047.1"/>
</dbReference>
<evidence type="ECO:0000313" key="3">
    <source>
        <dbReference type="Proteomes" id="UP001367513"/>
    </source>
</evidence>
<gene>
    <name evidence="2" type="ORF">WG925_03115</name>
</gene>
<dbReference type="Proteomes" id="UP001367513">
    <property type="component" value="Unassembled WGS sequence"/>
</dbReference>